<dbReference type="RefSeq" id="WP_075061658.1">
    <property type="nucleotide sequence ID" value="NZ_LGCL01000015.1"/>
</dbReference>
<evidence type="ECO:0000256" key="1">
    <source>
        <dbReference type="ARBA" id="ARBA00004651"/>
    </source>
</evidence>
<keyword evidence="9" id="KW-1185">Reference proteome</keyword>
<feature type="transmembrane region" description="Helical" evidence="6">
    <location>
        <begin position="329"/>
        <end position="347"/>
    </location>
</feature>
<evidence type="ECO:0000313" key="9">
    <source>
        <dbReference type="Proteomes" id="UP000050417"/>
    </source>
</evidence>
<dbReference type="PANTHER" id="PTHR23505:SF52">
    <property type="entry name" value="MAJOR FACILITATOR SUPERFAMILY PROTEIN"/>
    <property type="match status" value="1"/>
</dbReference>
<dbReference type="Proteomes" id="UP000050417">
    <property type="component" value="Unassembled WGS sequence"/>
</dbReference>
<name>A0A0P6XFT5_9CHLR</name>
<comment type="subcellular location">
    <subcellularLocation>
        <location evidence="1">Cell membrane</location>
        <topology evidence="1">Multi-pass membrane protein</topology>
    </subcellularLocation>
</comment>
<dbReference type="SUPFAM" id="SSF103473">
    <property type="entry name" value="MFS general substrate transporter"/>
    <property type="match status" value="1"/>
</dbReference>
<protein>
    <recommendedName>
        <fullName evidence="7">Major facilitator superfamily (MFS) profile domain-containing protein</fullName>
    </recommendedName>
</protein>
<dbReference type="InterPro" id="IPR036259">
    <property type="entry name" value="MFS_trans_sf"/>
</dbReference>
<evidence type="ECO:0000256" key="5">
    <source>
        <dbReference type="ARBA" id="ARBA00023136"/>
    </source>
</evidence>
<comment type="caution">
    <text evidence="8">The sequence shown here is derived from an EMBL/GenBank/DDBJ whole genome shotgun (WGS) entry which is preliminary data.</text>
</comment>
<dbReference type="Pfam" id="PF07690">
    <property type="entry name" value="MFS_1"/>
    <property type="match status" value="1"/>
</dbReference>
<sequence length="460" mass="49901">MKPGQTRHSGKTLFALGLGYLIDQGEAQAMGVLSPIIQSLWGVSYGMLGLMTTLRNIAQTVSAPLWGYAADRYSRKKVLIFGTGIWGIWTILVGLMPNFTGVLIIRAISGLGLGCLMPATFSLIADHFPQERRGFALGVIGFVGLMGTVVGVLALGFVATPELWRWGFVGLGVFSILSGVVIWLFVEEPPRGAAEPELAGLIDHENEQRYMINWKDVFSTLRIPTIWAAILQGVTGTMPWVVMGFYFINWMVTDLNFSNQISFTDPAGSAPLVFAVVVVGAAISNFMGGLIGDYAEKISPKYGRTVIGQFSVLSGVPLMYILLTRAQTMTFPQLLGLTMFTALMIGWPGRGAKEPMMQAVVPPEIRSSAYSVVNLIEGGLSAFAGLIAGALADRIGLTYALVWTIPFPWLICGIFFTLFYFTYPKDAAKVKNLMGQRREDLLKLKQETGAVAGLEAAEAE</sequence>
<feature type="transmembrane region" description="Helical" evidence="6">
    <location>
        <begin position="225"/>
        <end position="248"/>
    </location>
</feature>
<evidence type="ECO:0000259" key="7">
    <source>
        <dbReference type="PROSITE" id="PS50850"/>
    </source>
</evidence>
<evidence type="ECO:0000256" key="6">
    <source>
        <dbReference type="SAM" id="Phobius"/>
    </source>
</evidence>
<feature type="transmembrane region" description="Helical" evidence="6">
    <location>
        <begin position="78"/>
        <end position="97"/>
    </location>
</feature>
<dbReference type="GO" id="GO:0022857">
    <property type="term" value="F:transmembrane transporter activity"/>
    <property type="evidence" value="ECO:0007669"/>
    <property type="project" value="InterPro"/>
</dbReference>
<feature type="transmembrane region" description="Helical" evidence="6">
    <location>
        <begin position="103"/>
        <end position="123"/>
    </location>
</feature>
<feature type="transmembrane region" description="Helical" evidence="6">
    <location>
        <begin position="302"/>
        <end position="323"/>
    </location>
</feature>
<reference evidence="8 9" key="1">
    <citation type="submission" date="2015-07" db="EMBL/GenBank/DDBJ databases">
        <title>Genome sequence of Ornatilinea apprima DSM 23815.</title>
        <authorList>
            <person name="Hemp J."/>
            <person name="Ward L.M."/>
            <person name="Pace L.A."/>
            <person name="Fischer W.W."/>
        </authorList>
    </citation>
    <scope>NUCLEOTIDE SEQUENCE [LARGE SCALE GENOMIC DNA]</scope>
    <source>
        <strain evidence="8 9">P3M-1</strain>
    </source>
</reference>
<evidence type="ECO:0000256" key="4">
    <source>
        <dbReference type="ARBA" id="ARBA00022989"/>
    </source>
</evidence>
<keyword evidence="5 6" id="KW-0472">Membrane</keyword>
<dbReference type="EMBL" id="LGCL01000015">
    <property type="protein sequence ID" value="KPL79044.1"/>
    <property type="molecule type" value="Genomic_DNA"/>
</dbReference>
<dbReference type="InterPro" id="IPR011701">
    <property type="entry name" value="MFS"/>
</dbReference>
<dbReference type="GO" id="GO:0005886">
    <property type="term" value="C:plasma membrane"/>
    <property type="evidence" value="ECO:0007669"/>
    <property type="project" value="UniProtKB-SubCell"/>
</dbReference>
<evidence type="ECO:0000313" key="8">
    <source>
        <dbReference type="EMBL" id="KPL79044.1"/>
    </source>
</evidence>
<proteinExistence type="predicted"/>
<keyword evidence="2" id="KW-0813">Transport</keyword>
<dbReference type="OrthoDB" id="65739at2"/>
<gene>
    <name evidence="8" type="ORF">ADN00_03920</name>
</gene>
<dbReference type="Gene3D" id="1.20.1250.20">
    <property type="entry name" value="MFS general substrate transporter like domains"/>
    <property type="match status" value="1"/>
</dbReference>
<feature type="transmembrane region" description="Helical" evidence="6">
    <location>
        <begin position="368"/>
        <end position="391"/>
    </location>
</feature>
<keyword evidence="3 6" id="KW-0812">Transmembrane</keyword>
<dbReference type="InterPro" id="IPR044770">
    <property type="entry name" value="MFS_spinster-like"/>
</dbReference>
<dbReference type="PANTHER" id="PTHR23505">
    <property type="entry name" value="SPINSTER"/>
    <property type="match status" value="1"/>
</dbReference>
<evidence type="ECO:0000256" key="2">
    <source>
        <dbReference type="ARBA" id="ARBA00022448"/>
    </source>
</evidence>
<keyword evidence="4 6" id="KW-1133">Transmembrane helix</keyword>
<feature type="domain" description="Major facilitator superfamily (MFS) profile" evidence="7">
    <location>
        <begin position="12"/>
        <end position="425"/>
    </location>
</feature>
<feature type="transmembrane region" description="Helical" evidence="6">
    <location>
        <begin position="268"/>
        <end position="290"/>
    </location>
</feature>
<feature type="transmembrane region" description="Helical" evidence="6">
    <location>
        <begin position="397"/>
        <end position="421"/>
    </location>
</feature>
<accession>A0A0P6XFT5</accession>
<dbReference type="PROSITE" id="PS50850">
    <property type="entry name" value="MFS"/>
    <property type="match status" value="1"/>
</dbReference>
<dbReference type="InterPro" id="IPR020846">
    <property type="entry name" value="MFS_dom"/>
</dbReference>
<feature type="transmembrane region" description="Helical" evidence="6">
    <location>
        <begin position="163"/>
        <end position="186"/>
    </location>
</feature>
<evidence type="ECO:0000256" key="3">
    <source>
        <dbReference type="ARBA" id="ARBA00022692"/>
    </source>
</evidence>
<dbReference type="AlphaFoldDB" id="A0A0P6XFT5"/>
<feature type="transmembrane region" description="Helical" evidence="6">
    <location>
        <begin position="135"/>
        <end position="157"/>
    </location>
</feature>
<dbReference type="STRING" id="1134406.ADN00_03920"/>
<organism evidence="8 9">
    <name type="scientific">Ornatilinea apprima</name>
    <dbReference type="NCBI Taxonomy" id="1134406"/>
    <lineage>
        <taxon>Bacteria</taxon>
        <taxon>Bacillati</taxon>
        <taxon>Chloroflexota</taxon>
        <taxon>Anaerolineae</taxon>
        <taxon>Anaerolineales</taxon>
        <taxon>Anaerolineaceae</taxon>
        <taxon>Ornatilinea</taxon>
    </lineage>
</organism>